<evidence type="ECO:0000256" key="1">
    <source>
        <dbReference type="SAM" id="Phobius"/>
    </source>
</evidence>
<organism evidence="2 3">
    <name type="scientific">Symbiodinium microadriaticum</name>
    <name type="common">Dinoflagellate</name>
    <name type="synonym">Zooxanthella microadriatica</name>
    <dbReference type="NCBI Taxonomy" id="2951"/>
    <lineage>
        <taxon>Eukaryota</taxon>
        <taxon>Sar</taxon>
        <taxon>Alveolata</taxon>
        <taxon>Dinophyceae</taxon>
        <taxon>Suessiales</taxon>
        <taxon>Symbiodiniaceae</taxon>
        <taxon>Symbiodinium</taxon>
    </lineage>
</organism>
<sequence length="614" mass="68356">MRSPPGLYEHDHLEVEEVALKPECLEVHLLARSKPDHLEVEEIALKPECLEAVMKLSLVCMVAVTVLCLVRSGGEEDLDPRDTEEYERLRFQEDSPLVLYLATVEMLICGSCAATAAAMYSRQGHQLRHPAEHEQSALFTKVELCKDPGFEDCQLYGLGFRPSSDGLECLVVEDIRRDSLLDRWNHRSHDLSPEELVEQALGEEVAAVAGEGFSAPSPRPGAGRPLPKVALGSAIVAVNDVYADVGLMQQQLFKPRVTLWVRREDDGLHPSELDAGVFGAEVPPVATGPVSTLGAVEVEEGAPAGGLRPASSAAPRVACLAMEDEEAQILTRWTVCGIMFGWVTLLPVLLMQPHEERPRQQLFRQFLLKPCLFLLPLWMLLWILDCLQLLLMIQIIHPFYYFVFCHTVIPGVLVWYLFAMQATEERIVLDQRRSRRAEEKDASCDAAMAPLSVVEDAAPVLLKELITLNPVAMLGLGTCASIPILLCSLFTVFQTRRARHAQGFVNLIYGLLTVFQLASLYLLYHLRFAQLPEMYLAAFYFLISIPCFAVWCVCLACANHFAKKDLQLCESQRIERAKEALKASPTAAGEALEQALLVDCTEAITREYELIYTA</sequence>
<keyword evidence="1" id="KW-0472">Membrane</keyword>
<name>A0A1Q9CYK3_SYMMI</name>
<keyword evidence="1" id="KW-0812">Transmembrane</keyword>
<feature type="transmembrane region" description="Helical" evidence="1">
    <location>
        <begin position="471"/>
        <end position="492"/>
    </location>
</feature>
<reference evidence="2 3" key="1">
    <citation type="submission" date="2016-02" db="EMBL/GenBank/DDBJ databases">
        <title>Genome analysis of coral dinoflagellate symbionts highlights evolutionary adaptations to a symbiotic lifestyle.</title>
        <authorList>
            <person name="Aranda M."/>
            <person name="Li Y."/>
            <person name="Liew Y.J."/>
            <person name="Baumgarten S."/>
            <person name="Simakov O."/>
            <person name="Wilson M."/>
            <person name="Piel J."/>
            <person name="Ashoor H."/>
            <person name="Bougouffa S."/>
            <person name="Bajic V.B."/>
            <person name="Ryu T."/>
            <person name="Ravasi T."/>
            <person name="Bayer T."/>
            <person name="Micklem G."/>
            <person name="Kim H."/>
            <person name="Bhak J."/>
            <person name="Lajeunesse T.C."/>
            <person name="Voolstra C.R."/>
        </authorList>
    </citation>
    <scope>NUCLEOTIDE SEQUENCE [LARGE SCALE GENOMIC DNA]</scope>
    <source>
        <strain evidence="2 3">CCMP2467</strain>
    </source>
</reference>
<feature type="transmembrane region" description="Helical" evidence="1">
    <location>
        <begin position="504"/>
        <end position="524"/>
    </location>
</feature>
<feature type="transmembrane region" description="Helical" evidence="1">
    <location>
        <begin position="330"/>
        <end position="352"/>
    </location>
</feature>
<keyword evidence="3" id="KW-1185">Reference proteome</keyword>
<dbReference type="Proteomes" id="UP000186817">
    <property type="component" value="Unassembled WGS sequence"/>
</dbReference>
<dbReference type="AlphaFoldDB" id="A0A1Q9CYK3"/>
<proteinExistence type="predicted"/>
<feature type="transmembrane region" description="Helical" evidence="1">
    <location>
        <begin position="97"/>
        <end position="120"/>
    </location>
</feature>
<evidence type="ECO:0000313" key="3">
    <source>
        <dbReference type="Proteomes" id="UP000186817"/>
    </source>
</evidence>
<protein>
    <submittedName>
        <fullName evidence="2">Uncharacterized protein</fullName>
    </submittedName>
</protein>
<comment type="caution">
    <text evidence="2">The sequence shown here is derived from an EMBL/GenBank/DDBJ whole genome shotgun (WGS) entry which is preliminary data.</text>
</comment>
<feature type="transmembrane region" description="Helical" evidence="1">
    <location>
        <begin position="399"/>
        <end position="418"/>
    </location>
</feature>
<feature type="transmembrane region" description="Helical" evidence="1">
    <location>
        <begin position="536"/>
        <end position="558"/>
    </location>
</feature>
<accession>A0A1Q9CYK3</accession>
<evidence type="ECO:0000313" key="2">
    <source>
        <dbReference type="EMBL" id="OLP87990.1"/>
    </source>
</evidence>
<gene>
    <name evidence="2" type="ORF">AK812_SmicGene30731</name>
</gene>
<dbReference type="EMBL" id="LSRX01000832">
    <property type="protein sequence ID" value="OLP87990.1"/>
    <property type="molecule type" value="Genomic_DNA"/>
</dbReference>
<feature type="transmembrane region" description="Helical" evidence="1">
    <location>
        <begin position="372"/>
        <end position="392"/>
    </location>
</feature>
<keyword evidence="1" id="KW-1133">Transmembrane helix</keyword>
<dbReference type="OrthoDB" id="421911at2759"/>